<organism evidence="1">
    <name type="scientific">marine metagenome</name>
    <dbReference type="NCBI Taxonomy" id="408172"/>
    <lineage>
        <taxon>unclassified sequences</taxon>
        <taxon>metagenomes</taxon>
        <taxon>ecological metagenomes</taxon>
    </lineage>
</organism>
<feature type="non-terminal residue" evidence="1">
    <location>
        <position position="51"/>
    </location>
</feature>
<protein>
    <submittedName>
        <fullName evidence="1">Uncharacterized protein</fullName>
    </submittedName>
</protein>
<proteinExistence type="predicted"/>
<accession>A0A382CUT0</accession>
<evidence type="ECO:0000313" key="1">
    <source>
        <dbReference type="EMBL" id="SVB29077.1"/>
    </source>
</evidence>
<dbReference type="EMBL" id="UINC01035913">
    <property type="protein sequence ID" value="SVB29077.1"/>
    <property type="molecule type" value="Genomic_DNA"/>
</dbReference>
<name>A0A382CUT0_9ZZZZ</name>
<reference evidence="1" key="1">
    <citation type="submission" date="2018-05" db="EMBL/GenBank/DDBJ databases">
        <authorList>
            <person name="Lanie J.A."/>
            <person name="Ng W.-L."/>
            <person name="Kazmierczak K.M."/>
            <person name="Andrzejewski T.M."/>
            <person name="Davidsen T.M."/>
            <person name="Wayne K.J."/>
            <person name="Tettelin H."/>
            <person name="Glass J.I."/>
            <person name="Rusch D."/>
            <person name="Podicherti R."/>
            <person name="Tsui H.-C.T."/>
            <person name="Winkler M.E."/>
        </authorList>
    </citation>
    <scope>NUCLEOTIDE SEQUENCE</scope>
</reference>
<gene>
    <name evidence="1" type="ORF">METZ01_LOCUS181931</name>
</gene>
<sequence>MMKNKIGLTVLFSIVVCPLIVLASDQVPAPPQDHPIALVGGTIHTVSGQTI</sequence>
<dbReference type="AlphaFoldDB" id="A0A382CUT0"/>